<dbReference type="InterPro" id="IPR052922">
    <property type="entry name" value="Cytidylate_Kinase-2"/>
</dbReference>
<dbReference type="Proteomes" id="UP000220341">
    <property type="component" value="Unassembled WGS sequence"/>
</dbReference>
<dbReference type="Pfam" id="PF13238">
    <property type="entry name" value="AAA_18"/>
    <property type="match status" value="1"/>
</dbReference>
<dbReference type="InterPro" id="IPR027417">
    <property type="entry name" value="P-loop_NTPase"/>
</dbReference>
<dbReference type="RefSeq" id="WP_098278028.1">
    <property type="nucleotide sequence ID" value="NZ_JAHTKR010000002.1"/>
</dbReference>
<evidence type="ECO:0000313" key="1">
    <source>
        <dbReference type="EMBL" id="PES40930.1"/>
    </source>
</evidence>
<dbReference type="PANTHER" id="PTHR37816">
    <property type="entry name" value="YALI0E33011P"/>
    <property type="match status" value="1"/>
</dbReference>
<protein>
    <submittedName>
        <fullName evidence="1">DNA topology modulation protein FlaR</fullName>
    </submittedName>
</protein>
<organism evidence="1 2">
    <name type="scientific">Priestia megaterium</name>
    <name type="common">Bacillus megaterium</name>
    <dbReference type="NCBI Taxonomy" id="1404"/>
    <lineage>
        <taxon>Bacteria</taxon>
        <taxon>Bacillati</taxon>
        <taxon>Bacillota</taxon>
        <taxon>Bacilli</taxon>
        <taxon>Bacillales</taxon>
        <taxon>Bacillaceae</taxon>
        <taxon>Priestia</taxon>
    </lineage>
</organism>
<name>A0AAE5PCG5_PRIMG</name>
<gene>
    <name evidence="1" type="ORF">CN497_09465</name>
</gene>
<accession>A0AAE5PCG5</accession>
<dbReference type="Gene3D" id="3.40.50.300">
    <property type="entry name" value="P-loop containing nucleotide triphosphate hydrolases"/>
    <property type="match status" value="1"/>
</dbReference>
<evidence type="ECO:0000313" key="2">
    <source>
        <dbReference type="Proteomes" id="UP000220341"/>
    </source>
</evidence>
<dbReference type="AlphaFoldDB" id="A0AAE5PCG5"/>
<dbReference type="EMBL" id="NTYW01000006">
    <property type="protein sequence ID" value="PES40930.1"/>
    <property type="molecule type" value="Genomic_DNA"/>
</dbReference>
<dbReference type="PANTHER" id="PTHR37816:SF2">
    <property type="entry name" value="DNA TOPOLOGY MODULATION PROTEIN FLAR-RELATED PROTEIN"/>
    <property type="match status" value="1"/>
</dbReference>
<sequence length="174" mass="20524">MQSASCKKIHIVGSVGSGKTTLARLLSHELKVPHYELDNIMWERTYEGDEGDKRRSEADRKKCLHHIAASKEWIIEGVHYTWVNESFNEADLIIFLDIHYLKRIGFIIKRYVLQKAKIEKANYAPTFSIFIKMFQWNADFEKQSKPEILHTLRTSYNDKLIIVKKREEIEHFIS</sequence>
<proteinExistence type="predicted"/>
<dbReference type="SUPFAM" id="SSF52540">
    <property type="entry name" value="P-loop containing nucleoside triphosphate hydrolases"/>
    <property type="match status" value="1"/>
</dbReference>
<comment type="caution">
    <text evidence="1">The sequence shown here is derived from an EMBL/GenBank/DDBJ whole genome shotgun (WGS) entry which is preliminary data.</text>
</comment>
<reference evidence="1 2" key="1">
    <citation type="submission" date="2017-09" db="EMBL/GenBank/DDBJ databases">
        <title>Large-scale bioinformatics analysis of Bacillus genomes uncovers conserved roles of natural products in bacterial physiology.</title>
        <authorList>
            <consortium name="Agbiome Team Llc"/>
            <person name="Bleich R.M."/>
            <person name="Kirk G.J."/>
            <person name="Santa Maria K.C."/>
            <person name="Allen S.E."/>
            <person name="Farag S."/>
            <person name="Shank E.A."/>
            <person name="Bowers A."/>
        </authorList>
    </citation>
    <scope>NUCLEOTIDE SEQUENCE [LARGE SCALE GENOMIC DNA]</scope>
    <source>
        <strain evidence="1 2">AFS003013</strain>
    </source>
</reference>